<reference evidence="3 4" key="1">
    <citation type="submission" date="2018-01" db="EMBL/GenBank/DDBJ databases">
        <authorList>
            <person name="Gaut B.S."/>
            <person name="Morton B.R."/>
            <person name="Clegg M.T."/>
            <person name="Duvall M.R."/>
        </authorList>
    </citation>
    <scope>NUCLEOTIDE SEQUENCE</scope>
    <source>
        <strain evidence="3">Cupriavidus taiwanensis STM 8555</strain>
        <plasmid evidence="3">I</plasmid>
        <plasmid evidence="4">Plasmid cbm2613_p</plasmid>
    </source>
</reference>
<feature type="compositionally biased region" description="Basic and acidic residues" evidence="1">
    <location>
        <begin position="12"/>
        <end position="23"/>
    </location>
</feature>
<organism evidence="3">
    <name type="scientific">Cupriavidus taiwanensis</name>
    <dbReference type="NCBI Taxonomy" id="164546"/>
    <lineage>
        <taxon>Bacteria</taxon>
        <taxon>Pseudomonadati</taxon>
        <taxon>Pseudomonadota</taxon>
        <taxon>Betaproteobacteria</taxon>
        <taxon>Burkholderiales</taxon>
        <taxon>Burkholderiaceae</taxon>
        <taxon>Cupriavidus</taxon>
    </lineage>
</organism>
<geneLocation type="plasmid" evidence="2">
    <name>CBM2613_p</name>
</geneLocation>
<dbReference type="AlphaFoldDB" id="A0A375FKS9"/>
<evidence type="ECO:0000313" key="4">
    <source>
        <dbReference type="Proteomes" id="UP000256952"/>
    </source>
</evidence>
<evidence type="ECO:0000313" key="3">
    <source>
        <dbReference type="EMBL" id="SPD48769.1"/>
    </source>
</evidence>
<evidence type="ECO:0000313" key="2">
    <source>
        <dbReference type="EMBL" id="SOZ74488.1"/>
    </source>
</evidence>
<geneLocation type="plasmid" evidence="4">
    <name>cbm2613_p</name>
</geneLocation>
<geneLocation type="plasmid" evidence="3">
    <name>I</name>
</geneLocation>
<feature type="region of interest" description="Disordered" evidence="1">
    <location>
        <begin position="1"/>
        <end position="24"/>
    </location>
</feature>
<name>A0A375FKS9_9BURK</name>
<gene>
    <name evidence="3" type="ORF">CBM2612_P0114</name>
    <name evidence="2" type="ORF">CBM2613_P30003</name>
</gene>
<accession>A0A375FKS9</accession>
<evidence type="ECO:0000256" key="1">
    <source>
        <dbReference type="SAM" id="MobiDB-lite"/>
    </source>
</evidence>
<proteinExistence type="predicted"/>
<keyword evidence="3" id="KW-0614">Plasmid</keyword>
<dbReference type="EMBL" id="LT976981">
    <property type="protein sequence ID" value="SOZ74488.1"/>
    <property type="molecule type" value="Genomic_DNA"/>
</dbReference>
<dbReference type="Proteomes" id="UP000256952">
    <property type="component" value="Plasmid CBM2613_p"/>
</dbReference>
<sequence length="97" mass="10709">MVKKIGAPRLSRHNDSIHSEVREGQQVAYHHRSRAFSIMQSYADAGAIVVDGRSRGKVGIGPDTMQFLEGRLICVELSQIFVIGPPCQDSCRPAAFR</sequence>
<protein>
    <submittedName>
        <fullName evidence="3">Uncharacterized protein</fullName>
    </submittedName>
</protein>
<reference evidence="2" key="2">
    <citation type="submission" date="2018-01" db="EMBL/GenBank/DDBJ databases">
        <authorList>
            <person name="Clerissi C."/>
        </authorList>
    </citation>
    <scope>NUCLEOTIDE SEQUENCE</scope>
    <source>
        <strain evidence="2">Cupriavidus taiwanensis STM 8556</strain>
        <plasmid evidence="2">CBM2613_p</plasmid>
    </source>
</reference>
<dbReference type="EMBL" id="LT984809">
    <property type="protein sequence ID" value="SPD48769.1"/>
    <property type="molecule type" value="Genomic_DNA"/>
</dbReference>